<dbReference type="RefSeq" id="WP_176441661.1">
    <property type="nucleotide sequence ID" value="NZ_FZOU01000002.1"/>
</dbReference>
<evidence type="ECO:0000259" key="1">
    <source>
        <dbReference type="PROSITE" id="PS50883"/>
    </source>
</evidence>
<dbReference type="Pfam" id="PF00563">
    <property type="entry name" value="EAL"/>
    <property type="match status" value="1"/>
</dbReference>
<dbReference type="Gene3D" id="3.20.20.450">
    <property type="entry name" value="EAL domain"/>
    <property type="match status" value="1"/>
</dbReference>
<evidence type="ECO:0000313" key="2">
    <source>
        <dbReference type="EMBL" id="SNS82003.1"/>
    </source>
</evidence>
<protein>
    <submittedName>
        <fullName evidence="2">EAL domain, c-di-GMP-specific phosphodiesterase class I (Or its enzymatically inactive variant)</fullName>
    </submittedName>
</protein>
<dbReference type="EMBL" id="FZOU01000002">
    <property type="protein sequence ID" value="SNS82003.1"/>
    <property type="molecule type" value="Genomic_DNA"/>
</dbReference>
<accession>A0A239HMC7</accession>
<keyword evidence="3" id="KW-1185">Reference proteome</keyword>
<proteinExistence type="predicted"/>
<dbReference type="CDD" id="cd01948">
    <property type="entry name" value="EAL"/>
    <property type="match status" value="1"/>
</dbReference>
<name>A0A239HMC7_9BACT</name>
<dbReference type="Proteomes" id="UP000198356">
    <property type="component" value="Unassembled WGS sequence"/>
</dbReference>
<organism evidence="2 3">
    <name type="scientific">Granulicella rosea</name>
    <dbReference type="NCBI Taxonomy" id="474952"/>
    <lineage>
        <taxon>Bacteria</taxon>
        <taxon>Pseudomonadati</taxon>
        <taxon>Acidobacteriota</taxon>
        <taxon>Terriglobia</taxon>
        <taxon>Terriglobales</taxon>
        <taxon>Acidobacteriaceae</taxon>
        <taxon>Granulicella</taxon>
    </lineage>
</organism>
<dbReference type="SUPFAM" id="SSF141868">
    <property type="entry name" value="EAL domain-like"/>
    <property type="match status" value="1"/>
</dbReference>
<dbReference type="InterPro" id="IPR050706">
    <property type="entry name" value="Cyclic-di-GMP_PDE-like"/>
</dbReference>
<feature type="domain" description="EAL" evidence="1">
    <location>
        <begin position="1"/>
        <end position="250"/>
    </location>
</feature>
<sequence>MSTEVLSAVSPDFSTVPAFAIAFQPIVDVANRSVMAYEALTRGVQGVSYPELIASMDSAMRRRFDLATADHMIRRSLELGLLDSDARLCINIEPEIEKGALSAAFIRESTDRHGMPRNRVVLELTENHKVSAEVLRQMMTENENSGFATAMDDFGAGYAGLSMLAECRPQILKLDRALVQGIDHCDTRQKLVRAFANVCQSLGMEMVAEGVETRAEYVKLRRIGIRYMQGYLFARPEVDALPQPNWEALRSAKSQAQLLPRIGAWMQCEPITLPA</sequence>
<gene>
    <name evidence="2" type="ORF">SAMN05421770_102446</name>
</gene>
<dbReference type="SMART" id="SM00052">
    <property type="entry name" value="EAL"/>
    <property type="match status" value="1"/>
</dbReference>
<dbReference type="PANTHER" id="PTHR33121:SF15">
    <property type="entry name" value="BLUE LIGHT- AND TEMPERATURE-REGULATED ANTIREPRESSOR BLUF"/>
    <property type="match status" value="1"/>
</dbReference>
<dbReference type="InterPro" id="IPR035919">
    <property type="entry name" value="EAL_sf"/>
</dbReference>
<dbReference type="PROSITE" id="PS50883">
    <property type="entry name" value="EAL"/>
    <property type="match status" value="1"/>
</dbReference>
<dbReference type="AlphaFoldDB" id="A0A239HMC7"/>
<reference evidence="2 3" key="1">
    <citation type="submission" date="2017-06" db="EMBL/GenBank/DDBJ databases">
        <authorList>
            <person name="Kim H.J."/>
            <person name="Triplett B.A."/>
        </authorList>
    </citation>
    <scope>NUCLEOTIDE SEQUENCE [LARGE SCALE GENOMIC DNA]</scope>
    <source>
        <strain evidence="2 3">DSM 18704</strain>
    </source>
</reference>
<evidence type="ECO:0000313" key="3">
    <source>
        <dbReference type="Proteomes" id="UP000198356"/>
    </source>
</evidence>
<dbReference type="PANTHER" id="PTHR33121">
    <property type="entry name" value="CYCLIC DI-GMP PHOSPHODIESTERASE PDEF"/>
    <property type="match status" value="1"/>
</dbReference>
<dbReference type="InterPro" id="IPR001633">
    <property type="entry name" value="EAL_dom"/>
</dbReference>
<dbReference type="GO" id="GO:0071111">
    <property type="term" value="F:cyclic-guanylate-specific phosphodiesterase activity"/>
    <property type="evidence" value="ECO:0007669"/>
    <property type="project" value="InterPro"/>
</dbReference>